<keyword evidence="2" id="KW-1185">Reference proteome</keyword>
<dbReference type="EMBL" id="BDIP01003775">
    <property type="protein sequence ID" value="GIQ88109.1"/>
    <property type="molecule type" value="Genomic_DNA"/>
</dbReference>
<evidence type="ECO:0000313" key="1">
    <source>
        <dbReference type="EMBL" id="GIQ88109.1"/>
    </source>
</evidence>
<proteinExistence type="predicted"/>
<evidence type="ECO:0000313" key="2">
    <source>
        <dbReference type="Proteomes" id="UP000265618"/>
    </source>
</evidence>
<accession>A0A9K3GLF9</accession>
<feature type="non-terminal residue" evidence="1">
    <location>
        <position position="1"/>
    </location>
</feature>
<sequence length="578" mass="63239">LRGASFVYSRQVAQAILPQPLNSLSLKHADRSEATVPVLDGDSVAVLKSVMNTYPRERFHSKSGYSDFARDILGGLRYLSCLPANRPLLVTGVEELYMWIPSEVWGDVARAQWLCILRNLTETAELCPLVLGSEVLTASLSALRCLSLVSDRTNKEWEDMCLVFVRLLRTDKGDKGDKKAQGEHPVRAQLKEILTKAIPSIVAAIPRLVTSATAVHAVLSLLEHQADRGEIANGSDETHITMGTLRHLPLILDTHNENTDIVLMVAKCLIPSPLDCGTDIPLDEAFAEQFFSCVRKAFHDASFCGEFLSVLNLYLRQWECNHEETFISDLEYYGLVKDLPQLHPADSRVVCKCAGVVGHCTYLSRKTPDLAVPMVTSVLDAYDRYPGSRYVQEAVLRVGCCVRGTDAASVECGFYHEGAGFPTSVVAGVSALLTERHYAESCITILGVPHQDILDRAAYDGFLEYGATCGVGPGGRHQDAWVPFVDHGLMEALVGLLVFAIDDTSNGGDNEVAVSSAALAAHVIISAIDRNGAAATRFNACRRLLRGFEPTCAGWLEDHAPLLTRRLKYEISRTGLEL</sequence>
<dbReference type="AlphaFoldDB" id="A0A9K3GLF9"/>
<comment type="caution">
    <text evidence="1">The sequence shown here is derived from an EMBL/GenBank/DDBJ whole genome shotgun (WGS) entry which is preliminary data.</text>
</comment>
<organism evidence="1 2">
    <name type="scientific">Kipferlia bialata</name>
    <dbReference type="NCBI Taxonomy" id="797122"/>
    <lineage>
        <taxon>Eukaryota</taxon>
        <taxon>Metamonada</taxon>
        <taxon>Carpediemonas-like organisms</taxon>
        <taxon>Kipferlia</taxon>
    </lineage>
</organism>
<protein>
    <submittedName>
        <fullName evidence="1">Uncharacterized protein</fullName>
    </submittedName>
</protein>
<dbReference type="Proteomes" id="UP000265618">
    <property type="component" value="Unassembled WGS sequence"/>
</dbReference>
<gene>
    <name evidence="1" type="ORF">KIPB_010284</name>
</gene>
<name>A0A9K3GLF9_9EUKA</name>
<reference evidence="1 2" key="1">
    <citation type="journal article" date="2018" name="PLoS ONE">
        <title>The draft genome of Kipferlia bialata reveals reductive genome evolution in fornicate parasites.</title>
        <authorList>
            <person name="Tanifuji G."/>
            <person name="Takabayashi S."/>
            <person name="Kume K."/>
            <person name="Takagi M."/>
            <person name="Nakayama T."/>
            <person name="Kamikawa R."/>
            <person name="Inagaki Y."/>
            <person name="Hashimoto T."/>
        </authorList>
    </citation>
    <scope>NUCLEOTIDE SEQUENCE [LARGE SCALE GENOMIC DNA]</scope>
    <source>
        <strain evidence="1">NY0173</strain>
    </source>
</reference>